<keyword evidence="3" id="KW-1185">Reference proteome</keyword>
<dbReference type="EMBL" id="JAFLRJ010000004">
    <property type="protein sequence ID" value="MBO0510319.1"/>
    <property type="molecule type" value="Genomic_DNA"/>
</dbReference>
<dbReference type="Proteomes" id="UP000664167">
    <property type="component" value="Unassembled WGS sequence"/>
</dbReference>
<sequence>MAGPVRSLSLLALNGGLAEPQDREVGHVARSTPPRSYGSPPEVAPEAEKSKEFAAAGNRVHLPVAD</sequence>
<accession>A0A939JGB0</accession>
<dbReference type="AlphaFoldDB" id="A0A939JGB0"/>
<evidence type="ECO:0000256" key="1">
    <source>
        <dbReference type="SAM" id="MobiDB-lite"/>
    </source>
</evidence>
<gene>
    <name evidence="2" type="ORF">J0695_00610</name>
</gene>
<evidence type="ECO:0000313" key="2">
    <source>
        <dbReference type="EMBL" id="MBO0510319.1"/>
    </source>
</evidence>
<feature type="region of interest" description="Disordered" evidence="1">
    <location>
        <begin position="16"/>
        <end position="66"/>
    </location>
</feature>
<name>A0A939JGB0_9ACTN</name>
<protein>
    <submittedName>
        <fullName evidence="2">Uncharacterized protein</fullName>
    </submittedName>
</protein>
<proteinExistence type="predicted"/>
<evidence type="ECO:0000313" key="3">
    <source>
        <dbReference type="Proteomes" id="UP000664167"/>
    </source>
</evidence>
<comment type="caution">
    <text evidence="2">The sequence shown here is derived from an EMBL/GenBank/DDBJ whole genome shotgun (WGS) entry which is preliminary data.</text>
</comment>
<organism evidence="2 3">
    <name type="scientific">Streptomyces beijiangensis</name>
    <dbReference type="NCBI Taxonomy" id="163361"/>
    <lineage>
        <taxon>Bacteria</taxon>
        <taxon>Bacillati</taxon>
        <taxon>Actinomycetota</taxon>
        <taxon>Actinomycetes</taxon>
        <taxon>Kitasatosporales</taxon>
        <taxon>Streptomycetaceae</taxon>
        <taxon>Streptomyces</taxon>
    </lineage>
</organism>
<reference evidence="2" key="1">
    <citation type="submission" date="2021-03" db="EMBL/GenBank/DDBJ databases">
        <title>Streptomyces poriferae sp. nov., a novel marine sponge-derived Actinobacteria species with anti-MRSA activity.</title>
        <authorList>
            <person name="Sandoval-Powers M."/>
            <person name="Kralova S."/>
            <person name="Nguyen G.-S."/>
            <person name="Fawwal D."/>
            <person name="Degnes K."/>
            <person name="Klinkenberg G."/>
            <person name="Sletta H."/>
            <person name="Wentzel A."/>
            <person name="Liles M.R."/>
        </authorList>
    </citation>
    <scope>NUCLEOTIDE SEQUENCE</scope>
    <source>
        <strain evidence="2">DSM 41794</strain>
    </source>
</reference>